<evidence type="ECO:0000256" key="1">
    <source>
        <dbReference type="ARBA" id="ARBA00007151"/>
    </source>
</evidence>
<feature type="domain" description="Small ribosomal subunit protein uS7" evidence="7">
    <location>
        <begin position="222"/>
        <end position="296"/>
    </location>
</feature>
<evidence type="ECO:0000259" key="7">
    <source>
        <dbReference type="Pfam" id="PF00177"/>
    </source>
</evidence>
<dbReference type="GO" id="GO:0005840">
    <property type="term" value="C:ribosome"/>
    <property type="evidence" value="ECO:0007669"/>
    <property type="project" value="UniProtKB-KW"/>
</dbReference>
<dbReference type="GO" id="GO:0003735">
    <property type="term" value="F:structural constituent of ribosome"/>
    <property type="evidence" value="ECO:0007669"/>
    <property type="project" value="InterPro"/>
</dbReference>
<dbReference type="PANTHER" id="PTHR31116">
    <property type="entry name" value="OS04G0501200 PROTEIN"/>
    <property type="match status" value="1"/>
</dbReference>
<dbReference type="GO" id="GO:0008725">
    <property type="term" value="F:DNA-3-methyladenine glycosylase activity"/>
    <property type="evidence" value="ECO:0007669"/>
    <property type="project" value="InterPro"/>
</dbReference>
<dbReference type="InterPro" id="IPR005019">
    <property type="entry name" value="Adenine_glyco"/>
</dbReference>
<dbReference type="PROSITE" id="PS00052">
    <property type="entry name" value="RIBOSOMAL_S7"/>
    <property type="match status" value="1"/>
</dbReference>
<dbReference type="PANTHER" id="PTHR31116:SF4">
    <property type="entry name" value="DNA GLYCOSYLASE SUPERFAMILY PROTEIN"/>
    <property type="match status" value="1"/>
</dbReference>
<dbReference type="Pfam" id="PF00177">
    <property type="entry name" value="Ribosomal_S7"/>
    <property type="match status" value="1"/>
</dbReference>
<keyword evidence="9" id="KW-1185">Reference proteome</keyword>
<dbReference type="GO" id="GO:0006412">
    <property type="term" value="P:translation"/>
    <property type="evidence" value="ECO:0007669"/>
    <property type="project" value="InterPro"/>
</dbReference>
<gene>
    <name evidence="8" type="ORF">ZIOFF_045747</name>
</gene>
<evidence type="ECO:0000313" key="9">
    <source>
        <dbReference type="Proteomes" id="UP000734854"/>
    </source>
</evidence>
<dbReference type="InterPro" id="IPR023798">
    <property type="entry name" value="Ribosomal_uS7_dom"/>
</dbReference>
<dbReference type="Proteomes" id="UP000734854">
    <property type="component" value="Unassembled WGS sequence"/>
</dbReference>
<keyword evidence="4" id="KW-0862">Zinc</keyword>
<dbReference type="Gene3D" id="1.10.455.10">
    <property type="entry name" value="Ribosomal protein S7 domain"/>
    <property type="match status" value="1"/>
</dbReference>
<keyword evidence="3 5" id="KW-0687">Ribonucleoprotein</keyword>
<dbReference type="InterPro" id="IPR020606">
    <property type="entry name" value="Ribosomal_uS7_CS"/>
</dbReference>
<feature type="binding site" evidence="4">
    <location>
        <position position="364"/>
    </location>
    <ligand>
        <name>Zn(2+)</name>
        <dbReference type="ChEBI" id="CHEBI:29105"/>
    </ligand>
</feature>
<evidence type="ECO:0000256" key="6">
    <source>
        <dbReference type="SAM" id="MobiDB-lite"/>
    </source>
</evidence>
<comment type="caution">
    <text evidence="8">The sequence shown here is derived from an EMBL/GenBank/DDBJ whole genome shotgun (WGS) entry which is preliminary data.</text>
</comment>
<dbReference type="SUPFAM" id="SSF48150">
    <property type="entry name" value="DNA-glycosylase"/>
    <property type="match status" value="1"/>
</dbReference>
<dbReference type="GO" id="GO:0006284">
    <property type="term" value="P:base-excision repair"/>
    <property type="evidence" value="ECO:0007669"/>
    <property type="project" value="InterPro"/>
</dbReference>
<accession>A0A8J5G116</accession>
<dbReference type="GO" id="GO:1990904">
    <property type="term" value="C:ribonucleoprotein complex"/>
    <property type="evidence" value="ECO:0007669"/>
    <property type="project" value="UniProtKB-KW"/>
</dbReference>
<keyword evidence="2 5" id="KW-0689">Ribosomal protein</keyword>
<keyword evidence="4" id="KW-0479">Metal-binding</keyword>
<evidence type="ECO:0000256" key="5">
    <source>
        <dbReference type="RuleBase" id="RU003619"/>
    </source>
</evidence>
<feature type="region of interest" description="Disordered" evidence="6">
    <location>
        <begin position="1"/>
        <end position="22"/>
    </location>
</feature>
<sequence>MNKVSPLGRGLKPEKKGSHRGRVLASCGTERLPLEKELQLESEERGERKKKLGMMKTQSPFPFKLTLLFIKIKPSFPCPLHSCHFILMWNRQETIPSCCAWISSFCFNGRRRKGFLLNSPAEREHPARTLLRFVGIQSNLRLPAFVHARSLLFFFLLLFEPCAVAFGSGYNHSGPAHLYNSYSASMAIQQQEVKLFNRWSFDDVEVSDMSLADFITVTPPKHATYLPHTAGRYSAKRFRKAQCPIIERLTNSLMMHGRNNGKKLMAVCIIKHAMEIIHFLTDANPIQIVVDVIINSVAGAQREHAALMQAQRKFQIAHYGRTPTKIEELAGSIECPGIAMSASQEEKKCSFITLSSDPVYVAYHDEEWGVSVHDDRVLFELLVLTGAQVGMDWTTILKKRNEFRVAFAEFDAESVSKFTEKQMVSISVELKLDLGRVRGISLSTLKQN</sequence>
<reference evidence="8 9" key="1">
    <citation type="submission" date="2020-08" db="EMBL/GenBank/DDBJ databases">
        <title>Plant Genome Project.</title>
        <authorList>
            <person name="Zhang R.-G."/>
        </authorList>
    </citation>
    <scope>NUCLEOTIDE SEQUENCE [LARGE SCALE GENOMIC DNA]</scope>
    <source>
        <tissue evidence="8">Rhizome</tissue>
    </source>
</reference>
<evidence type="ECO:0000256" key="2">
    <source>
        <dbReference type="ARBA" id="ARBA00022980"/>
    </source>
</evidence>
<dbReference type="InterPro" id="IPR036823">
    <property type="entry name" value="Ribosomal_uS7_dom_sf"/>
</dbReference>
<dbReference type="Gene3D" id="1.10.340.30">
    <property type="entry name" value="Hypothetical protein, domain 2"/>
    <property type="match status" value="1"/>
</dbReference>
<name>A0A8J5G116_ZINOF</name>
<dbReference type="GO" id="GO:0046872">
    <property type="term" value="F:metal ion binding"/>
    <property type="evidence" value="ECO:0007669"/>
    <property type="project" value="UniProtKB-KW"/>
</dbReference>
<evidence type="ECO:0000256" key="4">
    <source>
        <dbReference type="PIRSR" id="PIRSR605019-1"/>
    </source>
</evidence>
<dbReference type="EMBL" id="JACMSC010000012">
    <property type="protein sequence ID" value="KAG6497841.1"/>
    <property type="molecule type" value="Genomic_DNA"/>
</dbReference>
<protein>
    <recommendedName>
        <fullName evidence="7">Small ribosomal subunit protein uS7 domain-containing protein</fullName>
    </recommendedName>
</protein>
<dbReference type="GO" id="GO:0003723">
    <property type="term" value="F:RNA binding"/>
    <property type="evidence" value="ECO:0007669"/>
    <property type="project" value="InterPro"/>
</dbReference>
<proteinExistence type="inferred from homology"/>
<feature type="binding site" evidence="4">
    <location>
        <position position="349"/>
    </location>
    <ligand>
        <name>Zn(2+)</name>
        <dbReference type="ChEBI" id="CHEBI:29105"/>
    </ligand>
</feature>
<comment type="similarity">
    <text evidence="1 5">Belongs to the universal ribosomal protein uS7 family.</text>
</comment>
<evidence type="ECO:0000313" key="8">
    <source>
        <dbReference type="EMBL" id="KAG6497841.1"/>
    </source>
</evidence>
<dbReference type="Pfam" id="PF03352">
    <property type="entry name" value="Adenine_glyco"/>
    <property type="match status" value="1"/>
</dbReference>
<dbReference type="InterPro" id="IPR011257">
    <property type="entry name" value="DNA_glycosylase"/>
</dbReference>
<dbReference type="SUPFAM" id="SSF47973">
    <property type="entry name" value="Ribosomal protein S7"/>
    <property type="match status" value="1"/>
</dbReference>
<evidence type="ECO:0000256" key="3">
    <source>
        <dbReference type="ARBA" id="ARBA00023274"/>
    </source>
</evidence>
<dbReference type="AlphaFoldDB" id="A0A8J5G116"/>
<organism evidence="8 9">
    <name type="scientific">Zingiber officinale</name>
    <name type="common">Ginger</name>
    <name type="synonym">Amomum zingiber</name>
    <dbReference type="NCBI Taxonomy" id="94328"/>
    <lineage>
        <taxon>Eukaryota</taxon>
        <taxon>Viridiplantae</taxon>
        <taxon>Streptophyta</taxon>
        <taxon>Embryophyta</taxon>
        <taxon>Tracheophyta</taxon>
        <taxon>Spermatophyta</taxon>
        <taxon>Magnoliopsida</taxon>
        <taxon>Liliopsida</taxon>
        <taxon>Zingiberales</taxon>
        <taxon>Zingiberaceae</taxon>
        <taxon>Zingiber</taxon>
    </lineage>
</organism>